<feature type="domain" description="Pesticidal crystal protein Cry22Aa Ig-like" evidence="3">
    <location>
        <begin position="386"/>
        <end position="447"/>
    </location>
</feature>
<dbReference type="InterPro" id="IPR013783">
    <property type="entry name" value="Ig-like_fold"/>
</dbReference>
<dbReference type="AlphaFoldDB" id="A0A0R1QKV1"/>
<keyword evidence="2" id="KW-0472">Membrane</keyword>
<feature type="compositionally biased region" description="Low complexity" evidence="1">
    <location>
        <begin position="62"/>
        <end position="73"/>
    </location>
</feature>
<keyword evidence="2" id="KW-1133">Transmembrane helix</keyword>
<dbReference type="Proteomes" id="UP000051790">
    <property type="component" value="Unassembled WGS sequence"/>
</dbReference>
<name>A0A0R1QKV1_9LACO</name>
<feature type="compositionally biased region" description="Polar residues" evidence="1">
    <location>
        <begin position="187"/>
        <end position="198"/>
    </location>
</feature>
<dbReference type="EMBL" id="AZEU01000126">
    <property type="protein sequence ID" value="KRL45495.1"/>
    <property type="molecule type" value="Genomic_DNA"/>
</dbReference>
<dbReference type="SUPFAM" id="SSF49299">
    <property type="entry name" value="PKD domain"/>
    <property type="match status" value="1"/>
</dbReference>
<feature type="domain" description="Pesticidal crystal protein Cry22Aa Ig-like" evidence="3">
    <location>
        <begin position="306"/>
        <end position="373"/>
    </location>
</feature>
<feature type="domain" description="Pesticidal crystal protein Cry22Aa Ig-like" evidence="3">
    <location>
        <begin position="242"/>
        <end position="294"/>
    </location>
</feature>
<sequence>MEPEQQEDEKKRRKWPIILLFSAVVLGGGGLFAHNIATSQNSSTPGKIQVPLKKHTKKKSSSDSLIDSTTGSSKGHKQSKSADDLVDSLLGGNGESNAADEILKAIVNPVGAVAKAVTSDTTKEFVALAAKALASDDDDSVKKNADKVTVVDAGNHDATLTPLDNVTGNATGDQSNLDATPVLPSDGGTTTDSETATPGNGGSDTGDDSGQTTPVKVDHVPVILALGSMRFHSHQHFINYLTGVVARDAEDGNLIKAVHVDASSVDTNTPGTYWVNYSVTDSAGHTTSTKREVVIYNDAPALYVTNSKTSIEVGTTFNAMSGVIARDFQDGDLSGRVAVSGSVDTSKPGVYDLNYQIADNNGAPATAKQEVTVFADKPTLDISKIPTTIKVGEHVKVHDVTASSKYGDVSIELSGGVDSDTPGQYKLTYTVTDKFGQQTTASTIVTVQSSDNPTTSDSTEGSESSASAVDSDSTEDSEAVMQ</sequence>
<keyword evidence="2" id="KW-0812">Transmembrane</keyword>
<feature type="compositionally biased region" description="Acidic residues" evidence="1">
    <location>
        <begin position="472"/>
        <end position="482"/>
    </location>
</feature>
<evidence type="ECO:0000259" key="3">
    <source>
        <dbReference type="Pfam" id="PF16403"/>
    </source>
</evidence>
<evidence type="ECO:0000256" key="1">
    <source>
        <dbReference type="SAM" id="MobiDB-lite"/>
    </source>
</evidence>
<dbReference type="RefSeq" id="WP_056963387.1">
    <property type="nucleotide sequence ID" value="NZ_AZEU01000126.1"/>
</dbReference>
<feature type="compositionally biased region" description="Low complexity" evidence="1">
    <location>
        <begin position="454"/>
        <end position="471"/>
    </location>
</feature>
<evidence type="ECO:0000313" key="5">
    <source>
        <dbReference type="Proteomes" id="UP000051790"/>
    </source>
</evidence>
<organism evidence="4 5">
    <name type="scientific">Lacticaseibacillus manihotivorans DSM 13343 = JCM 12514</name>
    <dbReference type="NCBI Taxonomy" id="1423769"/>
    <lineage>
        <taxon>Bacteria</taxon>
        <taxon>Bacillati</taxon>
        <taxon>Bacillota</taxon>
        <taxon>Bacilli</taxon>
        <taxon>Lactobacillales</taxon>
        <taxon>Lactobacillaceae</taxon>
        <taxon>Lacticaseibacillus</taxon>
    </lineage>
</organism>
<reference evidence="4 5" key="1">
    <citation type="journal article" date="2015" name="Genome Announc.">
        <title>Expanding the biotechnology potential of lactobacilli through comparative genomics of 213 strains and associated genera.</title>
        <authorList>
            <person name="Sun Z."/>
            <person name="Harris H.M."/>
            <person name="McCann A."/>
            <person name="Guo C."/>
            <person name="Argimon S."/>
            <person name="Zhang W."/>
            <person name="Yang X."/>
            <person name="Jeffery I.B."/>
            <person name="Cooney J.C."/>
            <person name="Kagawa T.F."/>
            <person name="Liu W."/>
            <person name="Song Y."/>
            <person name="Salvetti E."/>
            <person name="Wrobel A."/>
            <person name="Rasinkangas P."/>
            <person name="Parkhill J."/>
            <person name="Rea M.C."/>
            <person name="O'Sullivan O."/>
            <person name="Ritari J."/>
            <person name="Douillard F.P."/>
            <person name="Paul Ross R."/>
            <person name="Yang R."/>
            <person name="Briner A.E."/>
            <person name="Felis G.E."/>
            <person name="de Vos W.M."/>
            <person name="Barrangou R."/>
            <person name="Klaenhammer T.R."/>
            <person name="Caufield P.W."/>
            <person name="Cui Y."/>
            <person name="Zhang H."/>
            <person name="O'Toole P.W."/>
        </authorList>
    </citation>
    <scope>NUCLEOTIDE SEQUENCE [LARGE SCALE GENOMIC DNA]</scope>
    <source>
        <strain evidence="4 5">DSM 13343</strain>
    </source>
</reference>
<protein>
    <recommendedName>
        <fullName evidence="3">Pesticidal crystal protein Cry22Aa Ig-like domain-containing protein</fullName>
    </recommendedName>
</protein>
<feature type="region of interest" description="Disordered" evidence="1">
    <location>
        <begin position="445"/>
        <end position="482"/>
    </location>
</feature>
<proteinExistence type="predicted"/>
<feature type="compositionally biased region" description="Polar residues" evidence="1">
    <location>
        <begin position="162"/>
        <end position="178"/>
    </location>
</feature>
<keyword evidence="5" id="KW-1185">Reference proteome</keyword>
<dbReference type="Gene3D" id="2.60.40.10">
    <property type="entry name" value="Immunoglobulins"/>
    <property type="match status" value="3"/>
</dbReference>
<feature type="transmembrane region" description="Helical" evidence="2">
    <location>
        <begin position="15"/>
        <end position="33"/>
    </location>
</feature>
<dbReference type="Pfam" id="PF16403">
    <property type="entry name" value="Bact_surface_Ig-like"/>
    <property type="match status" value="3"/>
</dbReference>
<feature type="region of interest" description="Disordered" evidence="1">
    <location>
        <begin position="38"/>
        <end position="88"/>
    </location>
</feature>
<accession>A0A0R1QKV1</accession>
<dbReference type="PATRIC" id="fig|1423769.4.peg.743"/>
<dbReference type="OrthoDB" id="2277370at2"/>
<dbReference type="InterPro" id="IPR035986">
    <property type="entry name" value="PKD_dom_sf"/>
</dbReference>
<evidence type="ECO:0000313" key="4">
    <source>
        <dbReference type="EMBL" id="KRL45495.1"/>
    </source>
</evidence>
<gene>
    <name evidence="4" type="ORF">FD01_GL000697</name>
</gene>
<dbReference type="InterPro" id="IPR032179">
    <property type="entry name" value="Cry22Aa_Ig-like"/>
</dbReference>
<feature type="region of interest" description="Disordered" evidence="1">
    <location>
        <begin position="157"/>
        <end position="214"/>
    </location>
</feature>
<comment type="caution">
    <text evidence="4">The sequence shown here is derived from an EMBL/GenBank/DDBJ whole genome shotgun (WGS) entry which is preliminary data.</text>
</comment>
<evidence type="ECO:0000256" key="2">
    <source>
        <dbReference type="SAM" id="Phobius"/>
    </source>
</evidence>